<dbReference type="Proteomes" id="UP000054558">
    <property type="component" value="Unassembled WGS sequence"/>
</dbReference>
<dbReference type="GO" id="GO:0006310">
    <property type="term" value="P:DNA recombination"/>
    <property type="evidence" value="ECO:0007669"/>
    <property type="project" value="UniProtKB-KW"/>
</dbReference>
<protein>
    <submittedName>
        <fullName evidence="3">Putative Phage_integrase</fullName>
    </submittedName>
</protein>
<dbReference type="InterPro" id="IPR002104">
    <property type="entry name" value="Integrase_catalytic"/>
</dbReference>
<evidence type="ECO:0000256" key="1">
    <source>
        <dbReference type="ARBA" id="ARBA00023172"/>
    </source>
</evidence>
<evidence type="ECO:0000259" key="2">
    <source>
        <dbReference type="PROSITE" id="PS51898"/>
    </source>
</evidence>
<dbReference type="PROSITE" id="PS51898">
    <property type="entry name" value="TYR_RECOMBINASE"/>
    <property type="match status" value="1"/>
</dbReference>
<dbReference type="AlphaFoldDB" id="A0A1Y1ICG6"/>
<organism evidence="3 4">
    <name type="scientific">Klebsormidium nitens</name>
    <name type="common">Green alga</name>
    <name type="synonym">Ulothrix nitens</name>
    <dbReference type="NCBI Taxonomy" id="105231"/>
    <lineage>
        <taxon>Eukaryota</taxon>
        <taxon>Viridiplantae</taxon>
        <taxon>Streptophyta</taxon>
        <taxon>Klebsormidiophyceae</taxon>
        <taxon>Klebsormidiales</taxon>
        <taxon>Klebsormidiaceae</taxon>
        <taxon>Klebsormidium</taxon>
    </lineage>
</organism>
<dbReference type="InterPro" id="IPR013762">
    <property type="entry name" value="Integrase-like_cat_sf"/>
</dbReference>
<gene>
    <name evidence="3" type="ORF">KFL_003330120</name>
</gene>
<dbReference type="InterPro" id="IPR011010">
    <property type="entry name" value="DNA_brk_join_enz"/>
</dbReference>
<evidence type="ECO:0000313" key="4">
    <source>
        <dbReference type="Proteomes" id="UP000054558"/>
    </source>
</evidence>
<dbReference type="OrthoDB" id="546682at2759"/>
<accession>A0A1Y1ICG6</accession>
<evidence type="ECO:0000313" key="3">
    <source>
        <dbReference type="EMBL" id="GAQ87129.1"/>
    </source>
</evidence>
<name>A0A1Y1ICG6_KLENI</name>
<dbReference type="GO" id="GO:0003677">
    <property type="term" value="F:DNA binding"/>
    <property type="evidence" value="ECO:0007669"/>
    <property type="project" value="InterPro"/>
</dbReference>
<sequence length="396" mass="43703">MESALTETGGLAEARLGFQRRCEEQLRAIRGVSLGGTCEASGQMSAEQTQRFYDGALAGFGKIAEKSVNEASNSSLKRTFQQYQDFLARNAFGVTVETATAADVGAFIMGDWIPNHRAGCRTKLPGTGETSPSASAVTHVVKDLSKSYSLLGFEGRNNPAKAEVVKSFRVGYEKLLHEQGVRVQRAKVFTEAKLDALLAHLARLIQASSPGLERCVMLTDQAAVLYLWEPLARGKECGQLQRRQVELEEQAAYPGWSKTVRQEPSARIPLAVPESQIRLTFVEAAEALLFGMEEGGHPVGGDGFLFRAMNRSRTGFVNEPMSSDTLRKRLQKRLKEAGLFEGETVHTFRRSAVQHAAVNLKYSVKHLMELGRWKGYAAFRLYASREFCTDQRDSAT</sequence>
<keyword evidence="4" id="KW-1185">Reference proteome</keyword>
<dbReference type="Gene3D" id="1.10.443.10">
    <property type="entry name" value="Intergrase catalytic core"/>
    <property type="match status" value="1"/>
</dbReference>
<dbReference type="SUPFAM" id="SSF56349">
    <property type="entry name" value="DNA breaking-rejoining enzymes"/>
    <property type="match status" value="1"/>
</dbReference>
<keyword evidence="1" id="KW-0233">DNA recombination</keyword>
<feature type="domain" description="Tyr recombinase" evidence="2">
    <location>
        <begin position="184"/>
        <end position="396"/>
    </location>
</feature>
<proteinExistence type="predicted"/>
<reference evidence="3 4" key="1">
    <citation type="journal article" date="2014" name="Nat. Commun.">
        <title>Klebsormidium flaccidum genome reveals primary factors for plant terrestrial adaptation.</title>
        <authorList>
            <person name="Hori K."/>
            <person name="Maruyama F."/>
            <person name="Fujisawa T."/>
            <person name="Togashi T."/>
            <person name="Yamamoto N."/>
            <person name="Seo M."/>
            <person name="Sato S."/>
            <person name="Yamada T."/>
            <person name="Mori H."/>
            <person name="Tajima N."/>
            <person name="Moriyama T."/>
            <person name="Ikeuchi M."/>
            <person name="Watanabe M."/>
            <person name="Wada H."/>
            <person name="Kobayashi K."/>
            <person name="Saito M."/>
            <person name="Masuda T."/>
            <person name="Sasaki-Sekimoto Y."/>
            <person name="Mashiguchi K."/>
            <person name="Awai K."/>
            <person name="Shimojima M."/>
            <person name="Masuda S."/>
            <person name="Iwai M."/>
            <person name="Nobusawa T."/>
            <person name="Narise T."/>
            <person name="Kondo S."/>
            <person name="Saito H."/>
            <person name="Sato R."/>
            <person name="Murakawa M."/>
            <person name="Ihara Y."/>
            <person name="Oshima-Yamada Y."/>
            <person name="Ohtaka K."/>
            <person name="Satoh M."/>
            <person name="Sonobe K."/>
            <person name="Ishii M."/>
            <person name="Ohtani R."/>
            <person name="Kanamori-Sato M."/>
            <person name="Honoki R."/>
            <person name="Miyazaki D."/>
            <person name="Mochizuki H."/>
            <person name="Umetsu J."/>
            <person name="Higashi K."/>
            <person name="Shibata D."/>
            <person name="Kamiya Y."/>
            <person name="Sato N."/>
            <person name="Nakamura Y."/>
            <person name="Tabata S."/>
            <person name="Ida S."/>
            <person name="Kurokawa K."/>
            <person name="Ohta H."/>
        </authorList>
    </citation>
    <scope>NUCLEOTIDE SEQUENCE [LARGE SCALE GENOMIC DNA]</scope>
    <source>
        <strain evidence="3 4">NIES-2285</strain>
    </source>
</reference>
<dbReference type="EMBL" id="DF237282">
    <property type="protein sequence ID" value="GAQ87129.1"/>
    <property type="molecule type" value="Genomic_DNA"/>
</dbReference>
<dbReference type="GO" id="GO:0015074">
    <property type="term" value="P:DNA integration"/>
    <property type="evidence" value="ECO:0007669"/>
    <property type="project" value="InterPro"/>
</dbReference>